<evidence type="ECO:0000256" key="2">
    <source>
        <dbReference type="ARBA" id="ARBA00029447"/>
    </source>
</evidence>
<dbReference type="Pfam" id="PF00015">
    <property type="entry name" value="MCPsignal"/>
    <property type="match status" value="1"/>
</dbReference>
<keyword evidence="1 3" id="KW-0807">Transducer</keyword>
<evidence type="ECO:0000313" key="7">
    <source>
        <dbReference type="EMBL" id="ALF47607.1"/>
    </source>
</evidence>
<feature type="domain" description="HAMP" evidence="6">
    <location>
        <begin position="3"/>
        <end position="56"/>
    </location>
</feature>
<dbReference type="PANTHER" id="PTHR32089:SF112">
    <property type="entry name" value="LYSOZYME-LIKE PROTEIN-RELATED"/>
    <property type="match status" value="1"/>
</dbReference>
<evidence type="ECO:0000259" key="6">
    <source>
        <dbReference type="PROSITE" id="PS50885"/>
    </source>
</evidence>
<evidence type="ECO:0000313" key="8">
    <source>
        <dbReference type="Proteomes" id="UP000066049"/>
    </source>
</evidence>
<feature type="domain" description="Methyl-accepting transducer" evidence="5">
    <location>
        <begin position="128"/>
        <end position="323"/>
    </location>
</feature>
<feature type="coiled-coil region" evidence="4">
    <location>
        <begin position="235"/>
        <end position="262"/>
    </location>
</feature>
<sequence>MFKKKSNAINEILSVVKSASNGILEPRIVNVGEKDEMYEVALGINDLLDQVEALQREISTSVQAAQNSKTYRNIFVEGFRGAFKRNAISMSKGVTGIKDGQKSKVRGLLSSELDKLGNGISGINYVRDDLNESIKNLSQTATDARQTAQIARENMSNIVELSQNMGELDGLVQSCSNATGMLSARASEISSVLNLIKDIADQTNLLALNAAIEAARAGEHGRGFAVVADEVRKLAENTQKAASDIEVNIKTLQQEVNDIDENSKKIDEISKLTTQNVENFKKVLSEFNANAQNTAQTSKYVENKTFAIIAKISQIAYKTKVYSDLINEQGYSEEIRDLAQSLLDWYENESISEHNQNKNFDKSKELTASLNNEIKPLLEKSASGYNEQNLNYFVDKSKKIEDLSEQIFTSYNEIFKDKN</sequence>
<evidence type="ECO:0000256" key="3">
    <source>
        <dbReference type="PROSITE-ProRule" id="PRU00284"/>
    </source>
</evidence>
<evidence type="ECO:0000256" key="1">
    <source>
        <dbReference type="ARBA" id="ARBA00023224"/>
    </source>
</evidence>
<dbReference type="PROSITE" id="PS50885">
    <property type="entry name" value="HAMP"/>
    <property type="match status" value="1"/>
</dbReference>
<comment type="similarity">
    <text evidence="2">Belongs to the methyl-accepting chemotaxis (MCP) protein family.</text>
</comment>
<dbReference type="PATRIC" id="fig|199.248.peg.960"/>
<reference evidence="8" key="1">
    <citation type="submission" date="2015-08" db="EMBL/GenBank/DDBJ databases">
        <title>Comparative genomics of the Campylobacter concisus group.</title>
        <authorList>
            <person name="Miller W.G."/>
            <person name="Yee E."/>
            <person name="Chapman M.H."/>
            <person name="Huynh S."/>
            <person name="Bono J.L."/>
            <person name="On S.L.W."/>
            <person name="St Leger J."/>
            <person name="Foster G."/>
            <person name="Parker C.T."/>
        </authorList>
    </citation>
    <scope>NUCLEOTIDE SEQUENCE [LARGE SCALE GENOMIC DNA]</scope>
    <source>
        <strain evidence="8">ATCC 33237</strain>
    </source>
</reference>
<keyword evidence="4" id="KW-0175">Coiled coil</keyword>
<organism evidence="7 8">
    <name type="scientific">Campylobacter concisus</name>
    <dbReference type="NCBI Taxonomy" id="199"/>
    <lineage>
        <taxon>Bacteria</taxon>
        <taxon>Pseudomonadati</taxon>
        <taxon>Campylobacterota</taxon>
        <taxon>Epsilonproteobacteria</taxon>
        <taxon>Campylobacterales</taxon>
        <taxon>Campylobacteraceae</taxon>
        <taxon>Campylobacter</taxon>
    </lineage>
</organism>
<dbReference type="EMBL" id="CP012541">
    <property type="protein sequence ID" value="ALF47607.1"/>
    <property type="molecule type" value="Genomic_DNA"/>
</dbReference>
<dbReference type="Proteomes" id="UP000066049">
    <property type="component" value="Chromosome"/>
</dbReference>
<dbReference type="SMART" id="SM00283">
    <property type="entry name" value="MA"/>
    <property type="match status" value="1"/>
</dbReference>
<gene>
    <name evidence="7" type="ORF">CCON33237_0926</name>
</gene>
<feature type="coiled-coil region" evidence="4">
    <location>
        <begin position="127"/>
        <end position="154"/>
    </location>
</feature>
<accession>A0A0M4ST81</accession>
<dbReference type="AlphaFoldDB" id="A0A0M4ST81"/>
<evidence type="ECO:0000256" key="4">
    <source>
        <dbReference type="SAM" id="Coils"/>
    </source>
</evidence>
<dbReference type="PROSITE" id="PS50111">
    <property type="entry name" value="CHEMOTAXIS_TRANSDUC_2"/>
    <property type="match status" value="1"/>
</dbReference>
<dbReference type="SUPFAM" id="SSF58104">
    <property type="entry name" value="Methyl-accepting chemotaxis protein (MCP) signaling domain"/>
    <property type="match status" value="1"/>
</dbReference>
<dbReference type="InterPro" id="IPR003660">
    <property type="entry name" value="HAMP_dom"/>
</dbReference>
<dbReference type="RefSeq" id="WP_054196610.1">
    <property type="nucleotide sequence ID" value="NZ_CP012541.1"/>
</dbReference>
<dbReference type="KEGG" id="ccoc:CCON33237_0926"/>
<dbReference type="SMR" id="A0A0M4ST81"/>
<evidence type="ECO:0000259" key="5">
    <source>
        <dbReference type="PROSITE" id="PS50111"/>
    </source>
</evidence>
<dbReference type="Gene3D" id="1.10.287.950">
    <property type="entry name" value="Methyl-accepting chemotaxis protein"/>
    <property type="match status" value="1"/>
</dbReference>
<dbReference type="GO" id="GO:0016020">
    <property type="term" value="C:membrane"/>
    <property type="evidence" value="ECO:0007669"/>
    <property type="project" value="InterPro"/>
</dbReference>
<name>A0A0M4ST81_9BACT</name>
<dbReference type="GeneID" id="28662602"/>
<dbReference type="GO" id="GO:0007165">
    <property type="term" value="P:signal transduction"/>
    <property type="evidence" value="ECO:0007669"/>
    <property type="project" value="UniProtKB-KW"/>
</dbReference>
<dbReference type="PANTHER" id="PTHR32089">
    <property type="entry name" value="METHYL-ACCEPTING CHEMOTAXIS PROTEIN MCPB"/>
    <property type="match status" value="1"/>
</dbReference>
<protein>
    <submittedName>
        <fullName evidence="7">MCP-domain signal transduction protein</fullName>
    </submittedName>
</protein>
<proteinExistence type="inferred from homology"/>
<dbReference type="InterPro" id="IPR004089">
    <property type="entry name" value="MCPsignal_dom"/>
</dbReference>